<proteinExistence type="predicted"/>
<dbReference type="AlphaFoldDB" id="A0A919L8I8"/>
<feature type="region of interest" description="Disordered" evidence="1">
    <location>
        <begin position="76"/>
        <end position="100"/>
    </location>
</feature>
<comment type="caution">
    <text evidence="2">The sequence shown here is derived from an EMBL/GenBank/DDBJ whole genome shotgun (WGS) entry which is preliminary data.</text>
</comment>
<dbReference type="EMBL" id="BNAT01000009">
    <property type="protein sequence ID" value="GHH87883.1"/>
    <property type="molecule type" value="Genomic_DNA"/>
</dbReference>
<evidence type="ECO:0000313" key="3">
    <source>
        <dbReference type="Proteomes" id="UP000603227"/>
    </source>
</evidence>
<keyword evidence="3" id="KW-1185">Reference proteome</keyword>
<gene>
    <name evidence="2" type="ORF">GCM10017771_30890</name>
</gene>
<evidence type="ECO:0000256" key="1">
    <source>
        <dbReference type="SAM" id="MobiDB-lite"/>
    </source>
</evidence>
<dbReference type="RefSeq" id="WP_189783035.1">
    <property type="nucleotide sequence ID" value="NZ_BNAT01000009.1"/>
</dbReference>
<accession>A0A919L8I8</accession>
<reference evidence="2" key="2">
    <citation type="submission" date="2020-09" db="EMBL/GenBank/DDBJ databases">
        <authorList>
            <person name="Sun Q."/>
            <person name="Zhou Y."/>
        </authorList>
    </citation>
    <scope>NUCLEOTIDE SEQUENCE</scope>
    <source>
        <strain evidence="2">CGMCC 4.7403</strain>
    </source>
</reference>
<sequence length="100" mass="11238">MTHHVLWIIRYEGSGYSLSEAADTEPGAYLRARAHAQLAEAGTPIPVTLRIGGQEAVLPRVGRIWILRRDVASNDYRPHSHSWFRSHPSPRALTPLPDDF</sequence>
<organism evidence="2 3">
    <name type="scientific">Streptomyces capitiformicae</name>
    <dbReference type="NCBI Taxonomy" id="2014920"/>
    <lineage>
        <taxon>Bacteria</taxon>
        <taxon>Bacillati</taxon>
        <taxon>Actinomycetota</taxon>
        <taxon>Actinomycetes</taxon>
        <taxon>Kitasatosporales</taxon>
        <taxon>Streptomycetaceae</taxon>
        <taxon>Streptomyces</taxon>
    </lineage>
</organism>
<reference evidence="2" key="1">
    <citation type="journal article" date="2014" name="Int. J. Syst. Evol. Microbiol.">
        <title>Complete genome sequence of Corynebacterium casei LMG S-19264T (=DSM 44701T), isolated from a smear-ripened cheese.</title>
        <authorList>
            <consortium name="US DOE Joint Genome Institute (JGI-PGF)"/>
            <person name="Walter F."/>
            <person name="Albersmeier A."/>
            <person name="Kalinowski J."/>
            <person name="Ruckert C."/>
        </authorList>
    </citation>
    <scope>NUCLEOTIDE SEQUENCE</scope>
    <source>
        <strain evidence="2">CGMCC 4.7403</strain>
    </source>
</reference>
<protein>
    <submittedName>
        <fullName evidence="2">Uncharacterized protein</fullName>
    </submittedName>
</protein>
<evidence type="ECO:0000313" key="2">
    <source>
        <dbReference type="EMBL" id="GHH87883.1"/>
    </source>
</evidence>
<name>A0A919L8I8_9ACTN</name>
<dbReference type="Proteomes" id="UP000603227">
    <property type="component" value="Unassembled WGS sequence"/>
</dbReference>